<evidence type="ECO:0000256" key="1">
    <source>
        <dbReference type="SAM" id="Phobius"/>
    </source>
</evidence>
<name>A0A6J4QNS0_9ACTN</name>
<organism evidence="2">
    <name type="scientific">uncultured Rubrobacteraceae bacterium</name>
    <dbReference type="NCBI Taxonomy" id="349277"/>
    <lineage>
        <taxon>Bacteria</taxon>
        <taxon>Bacillati</taxon>
        <taxon>Actinomycetota</taxon>
        <taxon>Rubrobacteria</taxon>
        <taxon>Rubrobacterales</taxon>
        <taxon>Rubrobacteraceae</taxon>
        <taxon>environmental samples</taxon>
    </lineage>
</organism>
<keyword evidence="1" id="KW-0472">Membrane</keyword>
<feature type="transmembrane region" description="Helical" evidence="1">
    <location>
        <begin position="168"/>
        <end position="191"/>
    </location>
</feature>
<feature type="transmembrane region" description="Helical" evidence="1">
    <location>
        <begin position="106"/>
        <end position="127"/>
    </location>
</feature>
<evidence type="ECO:0000313" key="2">
    <source>
        <dbReference type="EMBL" id="CAA9447401.1"/>
    </source>
</evidence>
<feature type="transmembrane region" description="Helical" evidence="1">
    <location>
        <begin position="12"/>
        <end position="31"/>
    </location>
</feature>
<feature type="transmembrane region" description="Helical" evidence="1">
    <location>
        <begin position="43"/>
        <end position="62"/>
    </location>
</feature>
<evidence type="ECO:0008006" key="3">
    <source>
        <dbReference type="Google" id="ProtNLM"/>
    </source>
</evidence>
<sequence>MNPGKLRLCAARLLTNALNPFFVFTALYALVATGEVSAPQATLYVAVELAAAAFVAGFVFLLRRRRRVGDFWISSRRQRFAPALVLLTTFAALLAALVFLNVPGTLLLTTLSMGLASAAVAATTLVWKASAHSAVAGHAAVAGLLVLGSSGLLFTLVLPAVLWSRVAMGAHTVAQALAGAGVGAAFAAAFLA</sequence>
<protein>
    <recommendedName>
        <fullName evidence="3">Phosphatidic acid phosphatase type 2/haloperoxidase domain-containing protein</fullName>
    </recommendedName>
</protein>
<keyword evidence="1" id="KW-0812">Transmembrane</keyword>
<feature type="transmembrane region" description="Helical" evidence="1">
    <location>
        <begin position="83"/>
        <end position="100"/>
    </location>
</feature>
<dbReference type="AlphaFoldDB" id="A0A6J4QNS0"/>
<keyword evidence="1" id="KW-1133">Transmembrane helix</keyword>
<reference evidence="2" key="1">
    <citation type="submission" date="2020-02" db="EMBL/GenBank/DDBJ databases">
        <authorList>
            <person name="Meier V. D."/>
        </authorList>
    </citation>
    <scope>NUCLEOTIDE SEQUENCE</scope>
    <source>
        <strain evidence="2">AVDCRST_MAG80</strain>
    </source>
</reference>
<gene>
    <name evidence="2" type="ORF">AVDCRST_MAG80-1913</name>
</gene>
<accession>A0A6J4QNS0</accession>
<proteinExistence type="predicted"/>
<dbReference type="EMBL" id="CADCVC010000163">
    <property type="protein sequence ID" value="CAA9447401.1"/>
    <property type="molecule type" value="Genomic_DNA"/>
</dbReference>
<feature type="transmembrane region" description="Helical" evidence="1">
    <location>
        <begin position="139"/>
        <end position="162"/>
    </location>
</feature>